<feature type="region of interest" description="Disordered" evidence="1">
    <location>
        <begin position="338"/>
        <end position="359"/>
    </location>
</feature>
<proteinExistence type="predicted"/>
<evidence type="ECO:0000256" key="1">
    <source>
        <dbReference type="SAM" id="MobiDB-lite"/>
    </source>
</evidence>
<name>A0A9J6EMU9_RHIMP</name>
<dbReference type="AlphaFoldDB" id="A0A9J6EMU9"/>
<reference evidence="2" key="2">
    <citation type="submission" date="2021-09" db="EMBL/GenBank/DDBJ databases">
        <authorList>
            <person name="Jia N."/>
            <person name="Wang J."/>
            <person name="Shi W."/>
            <person name="Du L."/>
            <person name="Sun Y."/>
            <person name="Zhan W."/>
            <person name="Jiang J."/>
            <person name="Wang Q."/>
            <person name="Zhang B."/>
            <person name="Ji P."/>
            <person name="Sakyi L.B."/>
            <person name="Cui X."/>
            <person name="Yuan T."/>
            <person name="Jiang B."/>
            <person name="Yang W."/>
            <person name="Lam T.T.-Y."/>
            <person name="Chang Q."/>
            <person name="Ding S."/>
            <person name="Wang X."/>
            <person name="Zhu J."/>
            <person name="Ruan X."/>
            <person name="Zhao L."/>
            <person name="Wei J."/>
            <person name="Que T."/>
            <person name="Du C."/>
            <person name="Cheng J."/>
            <person name="Dai P."/>
            <person name="Han X."/>
            <person name="Huang E."/>
            <person name="Gao Y."/>
            <person name="Liu J."/>
            <person name="Shao H."/>
            <person name="Ye R."/>
            <person name="Li L."/>
            <person name="Wei W."/>
            <person name="Wang X."/>
            <person name="Wang C."/>
            <person name="Huo Q."/>
            <person name="Li W."/>
            <person name="Guo W."/>
            <person name="Chen H."/>
            <person name="Chen S."/>
            <person name="Zhou L."/>
            <person name="Zhou L."/>
            <person name="Ni X."/>
            <person name="Tian J."/>
            <person name="Zhou Y."/>
            <person name="Sheng Y."/>
            <person name="Liu T."/>
            <person name="Pan Y."/>
            <person name="Xia L."/>
            <person name="Li J."/>
            <person name="Zhao F."/>
            <person name="Cao W."/>
        </authorList>
    </citation>
    <scope>NUCLEOTIDE SEQUENCE</scope>
    <source>
        <strain evidence="2">Rmic-2018</strain>
        <tissue evidence="2">Larvae</tissue>
    </source>
</reference>
<dbReference type="Proteomes" id="UP000821866">
    <property type="component" value="Chromosome 11"/>
</dbReference>
<keyword evidence="3" id="KW-1185">Reference proteome</keyword>
<gene>
    <name evidence="2" type="ORF">HPB51_006323</name>
</gene>
<protein>
    <submittedName>
        <fullName evidence="2">Uncharacterized protein</fullName>
    </submittedName>
</protein>
<dbReference type="EMBL" id="JABSTU010000003">
    <property type="protein sequence ID" value="KAH8035567.1"/>
    <property type="molecule type" value="Genomic_DNA"/>
</dbReference>
<evidence type="ECO:0000313" key="3">
    <source>
        <dbReference type="Proteomes" id="UP000821866"/>
    </source>
</evidence>
<evidence type="ECO:0000313" key="2">
    <source>
        <dbReference type="EMBL" id="KAH8035567.1"/>
    </source>
</evidence>
<accession>A0A9J6EMU9</accession>
<sequence length="388" mass="42788">MSGERAKPLLKPFRGGLPTYTSVAAGDVNNPSRLTCDVISEERYHVLTTINQAVVARLSRSRQPLSSLCKKVVGTSKMYVHHARKRKCPYPCDTLGEASFPSHILERCIFLQGPHFDGSGGLALSPEALSSDDNLARDPSATAAPTPSPMTRQLTRTTGQKLLVVAPVPSDALVEASTTAELLRKRVGVVSGGERDAKRGPELHDSRSRRWTVADDGRTSFHKIDSVDDWSFPDARIHKLATRQIKRGTLRTSEVARTSQTEPNEHEIPTRLLARRLASRPKISAGSECVSPVRRLSFSFARLPLLPFAQRETRHSLLSSFSHSLFSSLFFNDFPPHPRTRGSTSSAMKESEETSSTVRCRHLASVGQRETEHVFKSSSWLGWVAQGS</sequence>
<comment type="caution">
    <text evidence="2">The sequence shown here is derived from an EMBL/GenBank/DDBJ whole genome shotgun (WGS) entry which is preliminary data.</text>
</comment>
<organism evidence="2 3">
    <name type="scientific">Rhipicephalus microplus</name>
    <name type="common">Cattle tick</name>
    <name type="synonym">Boophilus microplus</name>
    <dbReference type="NCBI Taxonomy" id="6941"/>
    <lineage>
        <taxon>Eukaryota</taxon>
        <taxon>Metazoa</taxon>
        <taxon>Ecdysozoa</taxon>
        <taxon>Arthropoda</taxon>
        <taxon>Chelicerata</taxon>
        <taxon>Arachnida</taxon>
        <taxon>Acari</taxon>
        <taxon>Parasitiformes</taxon>
        <taxon>Ixodida</taxon>
        <taxon>Ixodoidea</taxon>
        <taxon>Ixodidae</taxon>
        <taxon>Rhipicephalinae</taxon>
        <taxon>Rhipicephalus</taxon>
        <taxon>Boophilus</taxon>
    </lineage>
</organism>
<feature type="region of interest" description="Disordered" evidence="1">
    <location>
        <begin position="122"/>
        <end position="152"/>
    </location>
</feature>
<feature type="compositionally biased region" description="Polar residues" evidence="1">
    <location>
        <begin position="341"/>
        <end position="358"/>
    </location>
</feature>
<reference evidence="2" key="1">
    <citation type="journal article" date="2020" name="Cell">
        <title>Large-Scale Comparative Analyses of Tick Genomes Elucidate Their Genetic Diversity and Vector Capacities.</title>
        <authorList>
            <consortium name="Tick Genome and Microbiome Consortium (TIGMIC)"/>
            <person name="Jia N."/>
            <person name="Wang J."/>
            <person name="Shi W."/>
            <person name="Du L."/>
            <person name="Sun Y."/>
            <person name="Zhan W."/>
            <person name="Jiang J.F."/>
            <person name="Wang Q."/>
            <person name="Zhang B."/>
            <person name="Ji P."/>
            <person name="Bell-Sakyi L."/>
            <person name="Cui X.M."/>
            <person name="Yuan T.T."/>
            <person name="Jiang B.G."/>
            <person name="Yang W.F."/>
            <person name="Lam T.T."/>
            <person name="Chang Q.C."/>
            <person name="Ding S.J."/>
            <person name="Wang X.J."/>
            <person name="Zhu J.G."/>
            <person name="Ruan X.D."/>
            <person name="Zhao L."/>
            <person name="Wei J.T."/>
            <person name="Ye R.Z."/>
            <person name="Que T.C."/>
            <person name="Du C.H."/>
            <person name="Zhou Y.H."/>
            <person name="Cheng J.X."/>
            <person name="Dai P.F."/>
            <person name="Guo W.B."/>
            <person name="Han X.H."/>
            <person name="Huang E.J."/>
            <person name="Li L.F."/>
            <person name="Wei W."/>
            <person name="Gao Y.C."/>
            <person name="Liu J.Z."/>
            <person name="Shao H.Z."/>
            <person name="Wang X."/>
            <person name="Wang C.C."/>
            <person name="Yang T.C."/>
            <person name="Huo Q.B."/>
            <person name="Li W."/>
            <person name="Chen H.Y."/>
            <person name="Chen S.E."/>
            <person name="Zhou L.G."/>
            <person name="Ni X.B."/>
            <person name="Tian J.H."/>
            <person name="Sheng Y."/>
            <person name="Liu T."/>
            <person name="Pan Y.S."/>
            <person name="Xia L.Y."/>
            <person name="Li J."/>
            <person name="Zhao F."/>
            <person name="Cao W.C."/>
        </authorList>
    </citation>
    <scope>NUCLEOTIDE SEQUENCE</scope>
    <source>
        <strain evidence="2">Rmic-2018</strain>
    </source>
</reference>